<dbReference type="RefSeq" id="WP_101359014.1">
    <property type="nucleotide sequence ID" value="NZ_NKXO01000026.1"/>
</dbReference>
<gene>
    <name evidence="2" type="ORF">Rain11_1743</name>
</gene>
<dbReference type="AlphaFoldDB" id="A0A2N3IDD2"/>
<dbReference type="Gene3D" id="3.40.30.10">
    <property type="entry name" value="Glutaredoxin"/>
    <property type="match status" value="1"/>
</dbReference>
<dbReference type="PANTHER" id="PTHR42899">
    <property type="entry name" value="SPERMATOGENESIS-ASSOCIATED PROTEIN 20"/>
    <property type="match status" value="1"/>
</dbReference>
<dbReference type="CDD" id="cd02955">
    <property type="entry name" value="SSP411"/>
    <property type="match status" value="1"/>
</dbReference>
<dbReference type="InterPro" id="IPR008928">
    <property type="entry name" value="6-hairpin_glycosidase_sf"/>
</dbReference>
<dbReference type="Gene3D" id="1.50.10.10">
    <property type="match status" value="1"/>
</dbReference>
<evidence type="ECO:0000313" key="3">
    <source>
        <dbReference type="Proteomes" id="UP000233387"/>
    </source>
</evidence>
<dbReference type="SUPFAM" id="SSF48208">
    <property type="entry name" value="Six-hairpin glycosidases"/>
    <property type="match status" value="1"/>
</dbReference>
<proteinExistence type="predicted"/>
<name>A0A2N3IDD2_9BACT</name>
<accession>A0A2N3IDD2</accession>
<evidence type="ECO:0000313" key="2">
    <source>
        <dbReference type="EMBL" id="PKQ68275.1"/>
    </source>
</evidence>
<comment type="caution">
    <text evidence="2">The sequence shown here is derived from an EMBL/GenBank/DDBJ whole genome shotgun (WGS) entry which is preliminary data.</text>
</comment>
<sequence length="679" mass="78965">MNALARETSPYLLQHAHNPVNWYPWGKEALQKALQEDKPIIVSIGYSTCHWCHVMERESFESKEIADIMNEHFICIKVDREERPDVDNIYMDAIHAMGLRGGWPLNVFLMPDQTPFYGGTYFPPQNWKHLLLNIANAFKKNRAELLESAREFSQFLNQSEVQKYGLKPQNSSNTFAELEQMYQNLAKNFDSLHGGIDKAPKFPMPSIWRFLLMYVFLTKNAEAEKHLHLTLQKMAFGGIYDHLGGGFARYSVDSEWFVPHFEKMLYDNAQLLTLYAEAYHFSQNPIYKEIAYEVFEFVQRELEATEGGFFSALDADSEGEEGKYYVWKKRHLQEILGEDTELFCAYYNVLPQGNWEYANNILYKNLTDEEFAQKHQIPLQELQTKVRQWKGTLLKVRQKRVPPSRDDKIITSWNALMIKGLLDAYKAFDDEEFLATALYHTEFLLAKLFNSQESFLYHTFSYKTNEAKQKGFLEDYACTIEALIALYQATFEKKYLFLAQKLCDYTLQNFYDHNEGMFFYTDSSAERLIARKKEIFDNVIPASNSIMAHNLYFLGILLEKQNYQEIATGVLSQIKQLLLKNVEFTANWALLFAYTLTPTAEVAIIGENYKEAHRSIEKHFFPNKVLAAGSGTDIEIPLLENRTALNNQTTFYVCFNKACQLPTNSHEEAYRQLLQSLKI</sequence>
<protein>
    <recommendedName>
        <fullName evidence="1">Spermatogenesis-associated protein 20-like TRX domain-containing protein</fullName>
    </recommendedName>
</protein>
<dbReference type="InterPro" id="IPR012341">
    <property type="entry name" value="6hp_glycosidase-like_sf"/>
</dbReference>
<dbReference type="PANTHER" id="PTHR42899:SF1">
    <property type="entry name" value="SPERMATOGENESIS-ASSOCIATED PROTEIN 20"/>
    <property type="match status" value="1"/>
</dbReference>
<dbReference type="OrthoDB" id="9762614at2"/>
<dbReference type="InterPro" id="IPR024705">
    <property type="entry name" value="Ssp411"/>
</dbReference>
<keyword evidence="3" id="KW-1185">Reference proteome</keyword>
<dbReference type="GO" id="GO:0005975">
    <property type="term" value="P:carbohydrate metabolic process"/>
    <property type="evidence" value="ECO:0007669"/>
    <property type="project" value="InterPro"/>
</dbReference>
<dbReference type="InterPro" id="IPR004879">
    <property type="entry name" value="Ssp411-like_TRX"/>
</dbReference>
<dbReference type="PIRSF" id="PIRSF006402">
    <property type="entry name" value="UCP006402_thioredoxin"/>
    <property type="match status" value="1"/>
</dbReference>
<dbReference type="Gene3D" id="1.50.10.20">
    <property type="match status" value="1"/>
</dbReference>
<dbReference type="SUPFAM" id="SSF52833">
    <property type="entry name" value="Thioredoxin-like"/>
    <property type="match status" value="1"/>
</dbReference>
<dbReference type="Proteomes" id="UP000233387">
    <property type="component" value="Unassembled WGS sequence"/>
</dbReference>
<evidence type="ECO:0000259" key="1">
    <source>
        <dbReference type="Pfam" id="PF03190"/>
    </source>
</evidence>
<reference evidence="2 3" key="1">
    <citation type="submission" date="2017-06" db="EMBL/GenBank/DDBJ databases">
        <title>Raineya orbicola gen. nov., sp. nov. a slightly thermophilic bacterium of the phylum Bacteroidetes and the description of Raineyaceae fam. nov.</title>
        <authorList>
            <person name="Albuquerque L."/>
            <person name="Polonia A.R.M."/>
            <person name="Barroso C."/>
            <person name="Froufe H.J.C."/>
            <person name="Lage O."/>
            <person name="Lobo-Da-Cunha A."/>
            <person name="Egas C."/>
            <person name="Da Costa M.S."/>
        </authorList>
    </citation>
    <scope>NUCLEOTIDE SEQUENCE [LARGE SCALE GENOMIC DNA]</scope>
    <source>
        <strain evidence="2 3">SPSPC-11</strain>
    </source>
</reference>
<dbReference type="EMBL" id="NKXO01000026">
    <property type="protein sequence ID" value="PKQ68275.1"/>
    <property type="molecule type" value="Genomic_DNA"/>
</dbReference>
<feature type="domain" description="Spermatogenesis-associated protein 20-like TRX" evidence="1">
    <location>
        <begin position="2"/>
        <end position="156"/>
    </location>
</feature>
<dbReference type="InterPro" id="IPR036249">
    <property type="entry name" value="Thioredoxin-like_sf"/>
</dbReference>
<organism evidence="2 3">
    <name type="scientific">Raineya orbicola</name>
    <dbReference type="NCBI Taxonomy" id="2016530"/>
    <lineage>
        <taxon>Bacteria</taxon>
        <taxon>Pseudomonadati</taxon>
        <taxon>Bacteroidota</taxon>
        <taxon>Cytophagia</taxon>
        <taxon>Cytophagales</taxon>
        <taxon>Raineyaceae</taxon>
        <taxon>Raineya</taxon>
    </lineage>
</organism>
<dbReference type="Pfam" id="PF03190">
    <property type="entry name" value="Thioredox_DsbH"/>
    <property type="match status" value="1"/>
</dbReference>